<dbReference type="InterPro" id="IPR027379">
    <property type="entry name" value="CLS_N"/>
</dbReference>
<evidence type="ECO:0000256" key="3">
    <source>
        <dbReference type="ARBA" id="ARBA00022692"/>
    </source>
</evidence>
<keyword evidence="10" id="KW-1185">Reference proteome</keyword>
<evidence type="ECO:0000313" key="10">
    <source>
        <dbReference type="Proteomes" id="UP000646523"/>
    </source>
</evidence>
<protein>
    <submittedName>
        <fullName evidence="9">Membrane protein</fullName>
    </submittedName>
</protein>
<dbReference type="Proteomes" id="UP000646523">
    <property type="component" value="Unassembled WGS sequence"/>
</dbReference>
<evidence type="ECO:0000256" key="5">
    <source>
        <dbReference type="ARBA" id="ARBA00023136"/>
    </source>
</evidence>
<evidence type="ECO:0000259" key="8">
    <source>
        <dbReference type="Pfam" id="PF13396"/>
    </source>
</evidence>
<reference evidence="9" key="1">
    <citation type="journal article" date="2014" name="Int. J. Syst. Evol. Microbiol.">
        <title>Complete genome sequence of Corynebacterium casei LMG S-19264T (=DSM 44701T), isolated from a smear-ripened cheese.</title>
        <authorList>
            <consortium name="US DOE Joint Genome Institute (JGI-PGF)"/>
            <person name="Walter F."/>
            <person name="Albersmeier A."/>
            <person name="Kalinowski J."/>
            <person name="Ruckert C."/>
        </authorList>
    </citation>
    <scope>NUCLEOTIDE SEQUENCE</scope>
    <source>
        <strain evidence="9">CGMCC 4.7368</strain>
    </source>
</reference>
<dbReference type="AlphaFoldDB" id="A0A917YY28"/>
<organism evidence="9 10">
    <name type="scientific">Nonomuraea cavernae</name>
    <dbReference type="NCBI Taxonomy" id="2045107"/>
    <lineage>
        <taxon>Bacteria</taxon>
        <taxon>Bacillati</taxon>
        <taxon>Actinomycetota</taxon>
        <taxon>Actinomycetes</taxon>
        <taxon>Streptosporangiales</taxon>
        <taxon>Streptosporangiaceae</taxon>
        <taxon>Nonomuraea</taxon>
    </lineage>
</organism>
<name>A0A917YY28_9ACTN</name>
<keyword evidence="5 7" id="KW-0472">Membrane</keyword>
<proteinExistence type="predicted"/>
<dbReference type="GO" id="GO:0005886">
    <property type="term" value="C:plasma membrane"/>
    <property type="evidence" value="ECO:0007669"/>
    <property type="project" value="UniProtKB-SubCell"/>
</dbReference>
<comment type="caution">
    <text evidence="9">The sequence shown here is derived from an EMBL/GenBank/DDBJ whole genome shotgun (WGS) entry which is preliminary data.</text>
</comment>
<keyword evidence="4 7" id="KW-1133">Transmembrane helix</keyword>
<keyword evidence="2" id="KW-1003">Cell membrane</keyword>
<evidence type="ECO:0000256" key="6">
    <source>
        <dbReference type="SAM" id="MobiDB-lite"/>
    </source>
</evidence>
<evidence type="ECO:0000256" key="1">
    <source>
        <dbReference type="ARBA" id="ARBA00004651"/>
    </source>
</evidence>
<evidence type="ECO:0000313" key="9">
    <source>
        <dbReference type="EMBL" id="GGO69948.1"/>
    </source>
</evidence>
<accession>A0A917YY28</accession>
<gene>
    <name evidence="9" type="ORF">GCM10012289_32250</name>
</gene>
<feature type="compositionally biased region" description="Basic and acidic residues" evidence="6">
    <location>
        <begin position="88"/>
        <end position="107"/>
    </location>
</feature>
<evidence type="ECO:0000256" key="7">
    <source>
        <dbReference type="SAM" id="Phobius"/>
    </source>
</evidence>
<sequence>MAYSSGMAGVLVGLALLAFWLYSLFDVITSPEDEVRNVPKPLWMLIVALIPIAGGLLWLVRGRPQTPRSEWRSSPQAGSAPPAAPPKGPDDDPEFLRELERRMRGDD</sequence>
<dbReference type="EMBL" id="BMNH01000008">
    <property type="protein sequence ID" value="GGO69948.1"/>
    <property type="molecule type" value="Genomic_DNA"/>
</dbReference>
<keyword evidence="3 7" id="KW-0812">Transmembrane</keyword>
<evidence type="ECO:0000256" key="2">
    <source>
        <dbReference type="ARBA" id="ARBA00022475"/>
    </source>
</evidence>
<dbReference type="Pfam" id="PF13396">
    <property type="entry name" value="PLDc_N"/>
    <property type="match status" value="1"/>
</dbReference>
<feature type="domain" description="Cardiolipin synthase N-terminal" evidence="8">
    <location>
        <begin position="18"/>
        <end position="63"/>
    </location>
</feature>
<comment type="subcellular location">
    <subcellularLocation>
        <location evidence="1">Cell membrane</location>
        <topology evidence="1">Multi-pass membrane protein</topology>
    </subcellularLocation>
</comment>
<feature type="transmembrane region" description="Helical" evidence="7">
    <location>
        <begin position="41"/>
        <end position="60"/>
    </location>
</feature>
<evidence type="ECO:0000256" key="4">
    <source>
        <dbReference type="ARBA" id="ARBA00022989"/>
    </source>
</evidence>
<reference evidence="9" key="2">
    <citation type="submission" date="2020-09" db="EMBL/GenBank/DDBJ databases">
        <authorList>
            <person name="Sun Q."/>
            <person name="Zhou Y."/>
        </authorList>
    </citation>
    <scope>NUCLEOTIDE SEQUENCE</scope>
    <source>
        <strain evidence="9">CGMCC 4.7368</strain>
    </source>
</reference>
<feature type="region of interest" description="Disordered" evidence="6">
    <location>
        <begin position="66"/>
        <end position="107"/>
    </location>
</feature>